<name>A0A517KY02_9PEZI</name>
<feature type="compositionally biased region" description="Basic residues" evidence="2">
    <location>
        <begin position="112"/>
        <end position="123"/>
    </location>
</feature>
<sequence>MAKKKNNKKTALSMRASETTTDSNELTPPLSPSQLKPFSKEISLPSTTPNSPIAKTTSSFHLNPTHSTTDANNPLSSDFNPFLIPASVYHHDDPQQSVAAEDDWEFPEPQPLKRKAKKSKRSQSIRPQPDDSTDYENSRAHLSDCPPETFRSETDQHSETEREEELNDPVSVQSRSEPEAEELSVESVKEEPTTDGQTEEREPSVARPSSNTATEENSNPRLNPTLLPEANEPKLKSETVKKKQADPATVKPPAKSEVGEQPVETGPSKPQEAGESKKASTGDEIGLCDPESLTPTVTTEDFRPNQAHPPQSGHWPSGYYGPYHPYPPRNMAYQPPFPFGISPPINGSSYQPPYANYPGAYPPYGNGSPMQRHDSFGSARSVAGDHGPMPNDSASTIEDDPADLLNRVSSILPDIHVLIDRHKNTHGELSLREQLIRKEKAESAEAARNKDEYINRLIKQLHDAEQIKAAETSKFRLKVANLEDKQKEMEEKLADAELSRKAVQAMNKQLSEEKETLTEDKLAMSKLAEEEKDRVVKEFEECKIKAEQVLEAEKQRTAEEKVRLLRDMEGLKAAALEAQKLQLDKEHDTALREQQESFDAQRSKLVDDFVKEKEELRSSFQTQKKEIETNFEVLRKDLEGKLNSTQANLEQVIKTEREGREQWGAEREALTKGWEQEREERDKKVEEQRQGLIRTHEEEMAALARKHKDDINEQTMGFVSLQEGINKKMTAENEGLREQLASLKKAWDQDKERFDDVVRDLSGVAQALDSEKGRLQKLVEGYGDITDVKSKGDAYYINAFARLSNQILDLATSQFASIPSDIDPIALARIPAELPSILDDSLASRDLRASFVAHTISSILTNRVFTPFLFSLGQLSDQADTLLTNLGDQLRSKSTRREAIWRQHTLTAAYTTTDAKARINSAAGGVIEEIMTSVMPFTAGAEEVVKAAVRPIVKLAVEVWRYARLEREVIGASLPEIASHENVEEGLWLPQTFDQSSYPVSTVEPVVQHGPKQLLLKVFPVIRREPIHQCFRQSNADMEDDGCLYSPGMALYKNSPPVLARLAELRRSSRSHSPTEGPTFIGELKEAVAPRRQPSSEYLPPDDIPAPKHEESYPPPLETPCPSPALPPRTSPPTPLFRAVGEIDAIDNRSERSVSPALRRTSTPSVGMHHHNASVLSWQTWEGPNPNLEQEKEKQKEVEVGKIKYDGKHGYSPALARLRKESAR</sequence>
<reference evidence="3 4" key="1">
    <citation type="submission" date="2019-07" db="EMBL/GenBank/DDBJ databases">
        <title>Finished genome of Venturia effusa.</title>
        <authorList>
            <person name="Young C.A."/>
            <person name="Cox M.P."/>
            <person name="Ganley A.R.D."/>
            <person name="David W.J."/>
        </authorList>
    </citation>
    <scope>NUCLEOTIDE SEQUENCE [LARGE SCALE GENOMIC DNA]</scope>
    <source>
        <strain evidence="4">albino</strain>
    </source>
</reference>
<feature type="coiled-coil region" evidence="1">
    <location>
        <begin position="436"/>
        <end position="520"/>
    </location>
</feature>
<dbReference type="STRING" id="50376.A0A517KY02"/>
<evidence type="ECO:0000256" key="2">
    <source>
        <dbReference type="SAM" id="MobiDB-lite"/>
    </source>
</evidence>
<feature type="compositionally biased region" description="Polar residues" evidence="2">
    <location>
        <begin position="44"/>
        <end position="79"/>
    </location>
</feature>
<feature type="compositionally biased region" description="Basic and acidic residues" evidence="2">
    <location>
        <begin position="187"/>
        <end position="204"/>
    </location>
</feature>
<feature type="compositionally biased region" description="Polar residues" evidence="2">
    <location>
        <begin position="207"/>
        <end position="222"/>
    </location>
</feature>
<feature type="region of interest" description="Disordered" evidence="2">
    <location>
        <begin position="658"/>
        <end position="689"/>
    </location>
</feature>
<gene>
    <name evidence="3" type="ORF">FKW77_010625</name>
</gene>
<feature type="compositionally biased region" description="Pro residues" evidence="2">
    <location>
        <begin position="1113"/>
        <end position="1133"/>
    </location>
</feature>
<feature type="coiled-coil region" evidence="1">
    <location>
        <begin position="693"/>
        <end position="746"/>
    </location>
</feature>
<feature type="compositionally biased region" description="Polar residues" evidence="2">
    <location>
        <begin position="16"/>
        <end position="36"/>
    </location>
</feature>
<dbReference type="AlphaFoldDB" id="A0A517KY02"/>
<evidence type="ECO:0000313" key="3">
    <source>
        <dbReference type="EMBL" id="QDS68261.1"/>
    </source>
</evidence>
<feature type="coiled-coil region" evidence="1">
    <location>
        <begin position="554"/>
        <end position="655"/>
    </location>
</feature>
<feature type="region of interest" description="Disordered" evidence="2">
    <location>
        <begin position="1066"/>
        <end position="1133"/>
    </location>
</feature>
<feature type="compositionally biased region" description="Basic and acidic residues" evidence="2">
    <location>
        <begin position="150"/>
        <end position="160"/>
    </location>
</feature>
<keyword evidence="4" id="KW-1185">Reference proteome</keyword>
<feature type="region of interest" description="Disordered" evidence="2">
    <location>
        <begin position="1"/>
        <end position="320"/>
    </location>
</feature>
<keyword evidence="1" id="KW-0175">Coiled coil</keyword>
<dbReference type="Proteomes" id="UP000316270">
    <property type="component" value="Chromosome 1"/>
</dbReference>
<feature type="compositionally biased region" description="Basic and acidic residues" evidence="2">
    <location>
        <begin position="231"/>
        <end position="245"/>
    </location>
</feature>
<dbReference type="OrthoDB" id="6365728at2759"/>
<proteinExistence type="predicted"/>
<dbReference type="EMBL" id="CP042185">
    <property type="protein sequence ID" value="QDS68261.1"/>
    <property type="molecule type" value="Genomic_DNA"/>
</dbReference>
<feature type="region of interest" description="Disordered" evidence="2">
    <location>
        <begin position="1148"/>
        <end position="1168"/>
    </location>
</feature>
<protein>
    <submittedName>
        <fullName evidence="3">Uncharacterized protein</fullName>
    </submittedName>
</protein>
<feature type="compositionally biased region" description="Basic and acidic residues" evidence="2">
    <location>
        <begin position="272"/>
        <end position="281"/>
    </location>
</feature>
<evidence type="ECO:0000256" key="1">
    <source>
        <dbReference type="SAM" id="Coils"/>
    </source>
</evidence>
<evidence type="ECO:0000313" key="4">
    <source>
        <dbReference type="Proteomes" id="UP000316270"/>
    </source>
</evidence>
<accession>A0A517KY02</accession>
<organism evidence="3 4">
    <name type="scientific">Venturia effusa</name>
    <dbReference type="NCBI Taxonomy" id="50376"/>
    <lineage>
        <taxon>Eukaryota</taxon>
        <taxon>Fungi</taxon>
        <taxon>Dikarya</taxon>
        <taxon>Ascomycota</taxon>
        <taxon>Pezizomycotina</taxon>
        <taxon>Dothideomycetes</taxon>
        <taxon>Pleosporomycetidae</taxon>
        <taxon>Venturiales</taxon>
        <taxon>Venturiaceae</taxon>
        <taxon>Venturia</taxon>
    </lineage>
</organism>